<keyword evidence="2" id="KW-1185">Reference proteome</keyword>
<evidence type="ECO:0000313" key="2">
    <source>
        <dbReference type="Proteomes" id="UP000663879"/>
    </source>
</evidence>
<dbReference type="OrthoDB" id="10603414at2759"/>
<evidence type="ECO:0000313" key="1">
    <source>
        <dbReference type="EMBL" id="CAF0714781.1"/>
    </source>
</evidence>
<name>A0A813M9Z2_9BILA</name>
<dbReference type="EMBL" id="CAJNOC010000098">
    <property type="protein sequence ID" value="CAF0714781.1"/>
    <property type="molecule type" value="Genomic_DNA"/>
</dbReference>
<proteinExistence type="predicted"/>
<accession>A0A813M9Z2</accession>
<gene>
    <name evidence="1" type="ORF">OXX778_LOCUS1507</name>
</gene>
<sequence>MNEFNSKRTKIGIVFHHRLQELRPLLISNFKKIVENPMLNLELEEIQINNLEFKNKLMKFKAIFVIFDENLSNAFDESKENQNLEEKDLMYKKLGRIMYQEFIDYGKNIRFITFVVDNLKKEYLQETSGFFKYPWLLHEFEDNSKNRIEKIKKIFFKPLFINEDISFKSWINFYSSFFNI</sequence>
<organism evidence="1 2">
    <name type="scientific">Brachionus calyciflorus</name>
    <dbReference type="NCBI Taxonomy" id="104777"/>
    <lineage>
        <taxon>Eukaryota</taxon>
        <taxon>Metazoa</taxon>
        <taxon>Spiralia</taxon>
        <taxon>Gnathifera</taxon>
        <taxon>Rotifera</taxon>
        <taxon>Eurotatoria</taxon>
        <taxon>Monogononta</taxon>
        <taxon>Pseudotrocha</taxon>
        <taxon>Ploima</taxon>
        <taxon>Brachionidae</taxon>
        <taxon>Brachionus</taxon>
    </lineage>
</organism>
<comment type="caution">
    <text evidence="1">The sequence shown here is derived from an EMBL/GenBank/DDBJ whole genome shotgun (WGS) entry which is preliminary data.</text>
</comment>
<protein>
    <submittedName>
        <fullName evidence="1">Uncharacterized protein</fullName>
    </submittedName>
</protein>
<dbReference type="Proteomes" id="UP000663879">
    <property type="component" value="Unassembled WGS sequence"/>
</dbReference>
<dbReference type="AlphaFoldDB" id="A0A813M9Z2"/>
<reference evidence="1" key="1">
    <citation type="submission" date="2021-02" db="EMBL/GenBank/DDBJ databases">
        <authorList>
            <person name="Nowell W R."/>
        </authorList>
    </citation>
    <scope>NUCLEOTIDE SEQUENCE</scope>
    <source>
        <strain evidence="1">Ploen Becks lab</strain>
    </source>
</reference>